<dbReference type="InterPro" id="IPR052198">
    <property type="entry name" value="IorB_Oxidoreductase"/>
</dbReference>
<dbReference type="PANTHER" id="PTHR43854">
    <property type="entry name" value="INDOLEPYRUVATE OXIDOREDUCTASE SUBUNIT IORB"/>
    <property type="match status" value="1"/>
</dbReference>
<keyword evidence="4" id="KW-0670">Pyruvate</keyword>
<evidence type="ECO:0000259" key="3">
    <source>
        <dbReference type="Pfam" id="PF01558"/>
    </source>
</evidence>
<feature type="domain" description="Pyruvate/ketoisovalerate oxidoreductase catalytic" evidence="3">
    <location>
        <begin position="49"/>
        <end position="228"/>
    </location>
</feature>
<dbReference type="Pfam" id="PF01558">
    <property type="entry name" value="POR"/>
    <property type="match status" value="1"/>
</dbReference>
<dbReference type="GO" id="GO:0016903">
    <property type="term" value="F:oxidoreductase activity, acting on the aldehyde or oxo group of donors"/>
    <property type="evidence" value="ECO:0007669"/>
    <property type="project" value="InterPro"/>
</dbReference>
<reference evidence="4" key="1">
    <citation type="journal article" date="2020" name="mSystems">
        <title>Genome- and Community-Level Interaction Insights into Carbon Utilization and Element Cycling Functions of Hydrothermarchaeota in Hydrothermal Sediment.</title>
        <authorList>
            <person name="Zhou Z."/>
            <person name="Liu Y."/>
            <person name="Xu W."/>
            <person name="Pan J."/>
            <person name="Luo Z.H."/>
            <person name="Li M."/>
        </authorList>
    </citation>
    <scope>NUCLEOTIDE SEQUENCE [LARGE SCALE GENOMIC DNA]</scope>
    <source>
        <strain evidence="4">SpSt-456</strain>
    </source>
</reference>
<sequence>MRARAPGKIFNGRIRGSAPKRHGKTEETVERRHEEARRRGVRLFFTGVGGQGTLVATRLVGEAALAEGLSASMSEIHGMAQRGGVVESSVVVGDIRAPIVAEAQADVLVAFEPLEALRALNRCHAQTKAVVSTSPIVPFTVAAGQGTYPNLDDVLRELKDKLAAVVALDAEALAREAGSVRAANMVVMGAVAAMDVLPIAKATWDACLRKLFPPKLYDLNQRAFDAGFAHARP</sequence>
<dbReference type="AlphaFoldDB" id="A0A832A461"/>
<dbReference type="InterPro" id="IPR019752">
    <property type="entry name" value="Pyrv/ketoisovalerate_OxRed_cat"/>
</dbReference>
<organism evidence="4">
    <name type="scientific">Desulfacinum infernum</name>
    <dbReference type="NCBI Taxonomy" id="35837"/>
    <lineage>
        <taxon>Bacteria</taxon>
        <taxon>Pseudomonadati</taxon>
        <taxon>Thermodesulfobacteriota</taxon>
        <taxon>Syntrophobacteria</taxon>
        <taxon>Syntrophobacterales</taxon>
        <taxon>Syntrophobacteraceae</taxon>
        <taxon>Desulfacinum</taxon>
    </lineage>
</organism>
<proteinExistence type="predicted"/>
<keyword evidence="1" id="KW-0560">Oxidoreductase</keyword>
<feature type="compositionally biased region" description="Basic and acidic residues" evidence="2">
    <location>
        <begin position="24"/>
        <end position="34"/>
    </location>
</feature>
<dbReference type="Gene3D" id="3.40.920.10">
    <property type="entry name" value="Pyruvate-ferredoxin oxidoreductase, PFOR, domain III"/>
    <property type="match status" value="1"/>
</dbReference>
<name>A0A832A461_9BACT</name>
<accession>A0A832A461</accession>
<evidence type="ECO:0000256" key="1">
    <source>
        <dbReference type="ARBA" id="ARBA00023002"/>
    </source>
</evidence>
<evidence type="ECO:0000313" key="4">
    <source>
        <dbReference type="EMBL" id="HFK95870.1"/>
    </source>
</evidence>
<dbReference type="InterPro" id="IPR002869">
    <property type="entry name" value="Pyrv_flavodox_OxRed_cen"/>
</dbReference>
<gene>
    <name evidence="4" type="ORF">ENS06_00935</name>
</gene>
<protein>
    <submittedName>
        <fullName evidence="4">Pyruvate ferredoxin oxidoreductase</fullName>
    </submittedName>
</protein>
<dbReference type="SUPFAM" id="SSF53323">
    <property type="entry name" value="Pyruvate-ferredoxin oxidoreductase, PFOR, domain III"/>
    <property type="match status" value="1"/>
</dbReference>
<comment type="caution">
    <text evidence="4">The sequence shown here is derived from an EMBL/GenBank/DDBJ whole genome shotgun (WGS) entry which is preliminary data.</text>
</comment>
<feature type="region of interest" description="Disordered" evidence="2">
    <location>
        <begin position="1"/>
        <end position="34"/>
    </location>
</feature>
<dbReference type="PANTHER" id="PTHR43854:SF1">
    <property type="entry name" value="INDOLEPYRUVATE OXIDOREDUCTASE SUBUNIT IORB"/>
    <property type="match status" value="1"/>
</dbReference>
<dbReference type="EMBL" id="DSTK01000005">
    <property type="protein sequence ID" value="HFK95870.1"/>
    <property type="molecule type" value="Genomic_DNA"/>
</dbReference>
<evidence type="ECO:0000256" key="2">
    <source>
        <dbReference type="SAM" id="MobiDB-lite"/>
    </source>
</evidence>